<evidence type="ECO:0000256" key="3">
    <source>
        <dbReference type="ARBA" id="ARBA00021261"/>
    </source>
</evidence>
<keyword evidence="7 14" id="KW-0732">Signal</keyword>
<keyword evidence="9 12" id="KW-0472">Membrane</keyword>
<dbReference type="GO" id="GO:0015344">
    <property type="term" value="F:siderophore uptake transmembrane transporter activity"/>
    <property type="evidence" value="ECO:0007669"/>
    <property type="project" value="TreeGrafter"/>
</dbReference>
<dbReference type="CDD" id="cd01347">
    <property type="entry name" value="ligand_gated_channel"/>
    <property type="match status" value="1"/>
</dbReference>
<feature type="domain" description="TonB-dependent receptor-like beta-barrel" evidence="15">
    <location>
        <begin position="243"/>
        <end position="697"/>
    </location>
</feature>
<keyword evidence="4 12" id="KW-0813">Transport</keyword>
<dbReference type="PANTHER" id="PTHR30069">
    <property type="entry name" value="TONB-DEPENDENT OUTER MEMBRANE RECEPTOR"/>
    <property type="match status" value="1"/>
</dbReference>
<protein>
    <recommendedName>
        <fullName evidence="3">Heme transporter BhuA</fullName>
    </recommendedName>
</protein>
<keyword evidence="5 12" id="KW-1134">Transmembrane beta strand</keyword>
<dbReference type="Pfam" id="PF00593">
    <property type="entry name" value="TonB_dep_Rec_b-barrel"/>
    <property type="match status" value="1"/>
</dbReference>
<reference evidence="17" key="2">
    <citation type="submission" date="2020-09" db="EMBL/GenBank/DDBJ databases">
        <authorList>
            <person name="Sun Q."/>
            <person name="Zhou Y."/>
        </authorList>
    </citation>
    <scope>NUCLEOTIDE SEQUENCE</scope>
    <source>
        <strain evidence="17">CGMCC 1.15082</strain>
    </source>
</reference>
<evidence type="ECO:0000259" key="16">
    <source>
        <dbReference type="Pfam" id="PF07715"/>
    </source>
</evidence>
<dbReference type="InterPro" id="IPR012910">
    <property type="entry name" value="Plug_dom"/>
</dbReference>
<dbReference type="NCBIfam" id="TIGR01786">
    <property type="entry name" value="TonB-hemlactrns"/>
    <property type="match status" value="1"/>
</dbReference>
<dbReference type="Gene3D" id="2.170.130.10">
    <property type="entry name" value="TonB-dependent receptor, plug domain"/>
    <property type="match status" value="1"/>
</dbReference>
<evidence type="ECO:0000313" key="17">
    <source>
        <dbReference type="EMBL" id="GGA85120.1"/>
    </source>
</evidence>
<evidence type="ECO:0000256" key="1">
    <source>
        <dbReference type="ARBA" id="ARBA00004571"/>
    </source>
</evidence>
<dbReference type="PANTHER" id="PTHR30069:SF29">
    <property type="entry name" value="HEMOGLOBIN AND HEMOGLOBIN-HAPTOGLOBIN-BINDING PROTEIN 1-RELATED"/>
    <property type="match status" value="1"/>
</dbReference>
<accession>A0A916WBC7</accession>
<dbReference type="InterPro" id="IPR039426">
    <property type="entry name" value="TonB-dep_rcpt-like"/>
</dbReference>
<keyword evidence="11 12" id="KW-0998">Cell outer membrane</keyword>
<sequence length="740" mass="82152">MHKFSKKFWLGCVAVGALNASMAGAQEAKDQDAVELKPIVVEGKAKKTAIDAPTVLTERVTAKQMQERQVDRIDDIGRLDPGINYNRTSDSINIRGLGDNRVLTTVDGIRIPWLDDGARGVRGGLSTVDFDTLSTLDIIQGADSSLFGSGALGGVISLRTLNPEDLITEGKNWGSITKGSYDSSDRSWSVNQAFAARANNTYVLFQGGYRAGKERENMGDIGGFGTTRTEKNPAEYDQNNLLFKLNQHVDGGHRFGIAAERFYQDEDIHKLDASSNAAGTSGTYKPGSFWENKTRKRERISATYDYDGTGDAWLDQASAILYWQRQELGNDTRAVRRTYPIGNYRRDNTIEETNVGINAVGLKEAELGGYVHSFKFGVDGYLSTVKQAAFGKDNCNGPNDPGCMFLHTNQAEMPKVDGGTFGLFVEDQIALYDNRLRITPGLRFDWYEREPQDTPLYEKNPMFSGYPADSSDSRFSPKLRAEWDATDNVTLYAQWAQAFRAPSSTELYMTYGAPGTYLQIGNAGLKPETSNGFDIGAKFGDDQFGGSISIYNNYYRNYIDTVSLSPEEAGVPGEYAFVYKYVNRPHVQIYGAEAKAHYAFGNGWRTWGGIAFAQGKDTDEDVYLNSIPALKGIVGLSYATETWGADFAMTAVGRRDKVEYPQSDYNKTPGYATFDITGWWEPKEFKGLRVQAGVYNLFDKKYWNAVDLPDPDPSGRPSSIPKDYFTEPGRTFKISLTQRF</sequence>
<evidence type="ECO:0000256" key="13">
    <source>
        <dbReference type="RuleBase" id="RU003357"/>
    </source>
</evidence>
<organism evidence="17 18">
    <name type="scientific">Brucella endophytica</name>
    <dbReference type="NCBI Taxonomy" id="1963359"/>
    <lineage>
        <taxon>Bacteria</taxon>
        <taxon>Pseudomonadati</taxon>
        <taxon>Pseudomonadota</taxon>
        <taxon>Alphaproteobacteria</taxon>
        <taxon>Hyphomicrobiales</taxon>
        <taxon>Brucellaceae</taxon>
        <taxon>Brucella/Ochrobactrum group</taxon>
        <taxon>Brucella</taxon>
    </lineage>
</organism>
<keyword evidence="8 13" id="KW-0798">TonB box</keyword>
<name>A0A916WBC7_9HYPH</name>
<gene>
    <name evidence="17" type="ORF">GCM10011491_10850</name>
</gene>
<feature type="signal peptide" evidence="14">
    <location>
        <begin position="1"/>
        <end position="25"/>
    </location>
</feature>
<dbReference type="GO" id="GO:0009279">
    <property type="term" value="C:cell outer membrane"/>
    <property type="evidence" value="ECO:0007669"/>
    <property type="project" value="UniProtKB-SubCell"/>
</dbReference>
<evidence type="ECO:0000256" key="5">
    <source>
        <dbReference type="ARBA" id="ARBA00022452"/>
    </source>
</evidence>
<evidence type="ECO:0000256" key="2">
    <source>
        <dbReference type="ARBA" id="ARBA00009810"/>
    </source>
</evidence>
<dbReference type="GO" id="GO:0044718">
    <property type="term" value="P:siderophore transmembrane transport"/>
    <property type="evidence" value="ECO:0007669"/>
    <property type="project" value="TreeGrafter"/>
</dbReference>
<dbReference type="InterPro" id="IPR011276">
    <property type="entry name" value="TonB_haem/Hb_rcpt"/>
</dbReference>
<evidence type="ECO:0000256" key="4">
    <source>
        <dbReference type="ARBA" id="ARBA00022448"/>
    </source>
</evidence>
<evidence type="ECO:0000256" key="6">
    <source>
        <dbReference type="ARBA" id="ARBA00022692"/>
    </source>
</evidence>
<evidence type="ECO:0000256" key="8">
    <source>
        <dbReference type="ARBA" id="ARBA00023077"/>
    </source>
</evidence>
<dbReference type="PROSITE" id="PS52016">
    <property type="entry name" value="TONB_DEPENDENT_REC_3"/>
    <property type="match status" value="1"/>
</dbReference>
<evidence type="ECO:0000313" key="18">
    <source>
        <dbReference type="Proteomes" id="UP000646478"/>
    </source>
</evidence>
<dbReference type="GO" id="GO:0015232">
    <property type="term" value="F:heme transmembrane transporter activity"/>
    <property type="evidence" value="ECO:0007669"/>
    <property type="project" value="InterPro"/>
</dbReference>
<evidence type="ECO:0000256" key="7">
    <source>
        <dbReference type="ARBA" id="ARBA00022729"/>
    </source>
</evidence>
<evidence type="ECO:0000256" key="14">
    <source>
        <dbReference type="SAM" id="SignalP"/>
    </source>
</evidence>
<reference evidence="17" key="1">
    <citation type="journal article" date="2014" name="Int. J. Syst. Evol. Microbiol.">
        <title>Complete genome sequence of Corynebacterium casei LMG S-19264T (=DSM 44701T), isolated from a smear-ripened cheese.</title>
        <authorList>
            <consortium name="US DOE Joint Genome Institute (JGI-PGF)"/>
            <person name="Walter F."/>
            <person name="Albersmeier A."/>
            <person name="Kalinowski J."/>
            <person name="Ruckert C."/>
        </authorList>
    </citation>
    <scope>NUCLEOTIDE SEQUENCE</scope>
    <source>
        <strain evidence="17">CGMCC 1.15082</strain>
    </source>
</reference>
<dbReference type="Proteomes" id="UP000646478">
    <property type="component" value="Unassembled WGS sequence"/>
</dbReference>
<dbReference type="InterPro" id="IPR036942">
    <property type="entry name" value="Beta-barrel_TonB_sf"/>
</dbReference>
<evidence type="ECO:0000256" key="12">
    <source>
        <dbReference type="PROSITE-ProRule" id="PRU01360"/>
    </source>
</evidence>
<dbReference type="NCBIfam" id="TIGR01785">
    <property type="entry name" value="TonB-hemin"/>
    <property type="match status" value="1"/>
</dbReference>
<comment type="similarity">
    <text evidence="2 12 13">Belongs to the TonB-dependent receptor family.</text>
</comment>
<proteinExistence type="inferred from homology"/>
<dbReference type="AlphaFoldDB" id="A0A916WBC7"/>
<keyword evidence="18" id="KW-1185">Reference proteome</keyword>
<evidence type="ECO:0000256" key="10">
    <source>
        <dbReference type="ARBA" id="ARBA00023170"/>
    </source>
</evidence>
<feature type="chain" id="PRO_5037863143" description="Heme transporter BhuA" evidence="14">
    <location>
        <begin position="26"/>
        <end position="740"/>
    </location>
</feature>
<evidence type="ECO:0000256" key="11">
    <source>
        <dbReference type="ARBA" id="ARBA00023237"/>
    </source>
</evidence>
<dbReference type="InterPro" id="IPR010949">
    <property type="entry name" value="TonB_Hb/transfer/lactofer_rcpt"/>
</dbReference>
<comment type="subcellular location">
    <subcellularLocation>
        <location evidence="1 12">Cell outer membrane</location>
        <topology evidence="1 12">Multi-pass membrane protein</topology>
    </subcellularLocation>
</comment>
<dbReference type="SUPFAM" id="SSF56935">
    <property type="entry name" value="Porins"/>
    <property type="match status" value="1"/>
</dbReference>
<evidence type="ECO:0000256" key="9">
    <source>
        <dbReference type="ARBA" id="ARBA00023136"/>
    </source>
</evidence>
<comment type="caution">
    <text evidence="17">The sequence shown here is derived from an EMBL/GenBank/DDBJ whole genome shotgun (WGS) entry which is preliminary data.</text>
</comment>
<dbReference type="EMBL" id="BMHH01000003">
    <property type="protein sequence ID" value="GGA85120.1"/>
    <property type="molecule type" value="Genomic_DNA"/>
</dbReference>
<dbReference type="Gene3D" id="2.40.170.20">
    <property type="entry name" value="TonB-dependent receptor, beta-barrel domain"/>
    <property type="match status" value="1"/>
</dbReference>
<keyword evidence="6 12" id="KW-0812">Transmembrane</keyword>
<dbReference type="InterPro" id="IPR000531">
    <property type="entry name" value="Beta-barrel_TonB"/>
</dbReference>
<keyword evidence="10 17" id="KW-0675">Receptor</keyword>
<dbReference type="Pfam" id="PF07715">
    <property type="entry name" value="Plug"/>
    <property type="match status" value="1"/>
</dbReference>
<evidence type="ECO:0000259" key="15">
    <source>
        <dbReference type="Pfam" id="PF00593"/>
    </source>
</evidence>
<dbReference type="InterPro" id="IPR037066">
    <property type="entry name" value="Plug_dom_sf"/>
</dbReference>
<feature type="domain" description="TonB-dependent receptor plug" evidence="16">
    <location>
        <begin position="58"/>
        <end position="155"/>
    </location>
</feature>